<name>A0A420J1K2_9PEZI</name>
<proteinExistence type="predicted"/>
<gene>
    <name evidence="1" type="ORF">GcM1_190003</name>
</gene>
<protein>
    <submittedName>
        <fullName evidence="1">Uncharacterized protein</fullName>
    </submittedName>
</protein>
<dbReference type="Proteomes" id="UP000285326">
    <property type="component" value="Unassembled WGS sequence"/>
</dbReference>
<dbReference type="EMBL" id="MCBS01019094">
    <property type="protein sequence ID" value="RKF80666.1"/>
    <property type="molecule type" value="Genomic_DNA"/>
</dbReference>
<accession>A0A420J1K2</accession>
<comment type="caution">
    <text evidence="1">The sequence shown here is derived from an EMBL/GenBank/DDBJ whole genome shotgun (WGS) entry which is preliminary data.</text>
</comment>
<sequence length="70" mass="7869">MFKRKLAFDLEAHELNSFKLIQQTRFSFRPVLVADSNHRVNAHLDSPGAENPVLDPKQTMSKTCSIGITA</sequence>
<reference evidence="1 2" key="1">
    <citation type="journal article" date="2018" name="BMC Genomics">
        <title>Comparative genome analyses reveal sequence features reflecting distinct modes of host-adaptation between dicot and monocot powdery mildew.</title>
        <authorList>
            <person name="Wu Y."/>
            <person name="Ma X."/>
            <person name="Pan Z."/>
            <person name="Kale S.D."/>
            <person name="Song Y."/>
            <person name="King H."/>
            <person name="Zhang Q."/>
            <person name="Presley C."/>
            <person name="Deng X."/>
            <person name="Wei C.I."/>
            <person name="Xiao S."/>
        </authorList>
    </citation>
    <scope>NUCLEOTIDE SEQUENCE [LARGE SCALE GENOMIC DNA]</scope>
    <source>
        <strain evidence="1">UMSG1</strain>
    </source>
</reference>
<dbReference type="AlphaFoldDB" id="A0A420J1K2"/>
<organism evidence="1 2">
    <name type="scientific">Golovinomyces cichoracearum</name>
    <dbReference type="NCBI Taxonomy" id="62708"/>
    <lineage>
        <taxon>Eukaryota</taxon>
        <taxon>Fungi</taxon>
        <taxon>Dikarya</taxon>
        <taxon>Ascomycota</taxon>
        <taxon>Pezizomycotina</taxon>
        <taxon>Leotiomycetes</taxon>
        <taxon>Erysiphales</taxon>
        <taxon>Erysiphaceae</taxon>
        <taxon>Golovinomyces</taxon>
    </lineage>
</organism>
<evidence type="ECO:0000313" key="1">
    <source>
        <dbReference type="EMBL" id="RKF80666.1"/>
    </source>
</evidence>
<evidence type="ECO:0000313" key="2">
    <source>
        <dbReference type="Proteomes" id="UP000285326"/>
    </source>
</evidence>